<evidence type="ECO:0000313" key="2">
    <source>
        <dbReference type="Ensembl" id="ENSCINP00000023768.2"/>
    </source>
</evidence>
<dbReference type="HOGENOM" id="CLU_2589025_0_0_1"/>
<organism evidence="2 3">
    <name type="scientific">Ciona intestinalis</name>
    <name type="common">Transparent sea squirt</name>
    <name type="synonym">Ascidia intestinalis</name>
    <dbReference type="NCBI Taxonomy" id="7719"/>
    <lineage>
        <taxon>Eukaryota</taxon>
        <taxon>Metazoa</taxon>
        <taxon>Chordata</taxon>
        <taxon>Tunicata</taxon>
        <taxon>Ascidiacea</taxon>
        <taxon>Phlebobranchia</taxon>
        <taxon>Cionidae</taxon>
        <taxon>Ciona</taxon>
    </lineage>
</organism>
<feature type="transmembrane region" description="Helical" evidence="1">
    <location>
        <begin position="12"/>
        <end position="34"/>
    </location>
</feature>
<reference evidence="3" key="1">
    <citation type="journal article" date="2002" name="Science">
        <title>The draft genome of Ciona intestinalis: insights into chordate and vertebrate origins.</title>
        <authorList>
            <person name="Dehal P."/>
            <person name="Satou Y."/>
            <person name="Campbell R.K."/>
            <person name="Chapman J."/>
            <person name="Degnan B."/>
            <person name="De Tomaso A."/>
            <person name="Davidson B."/>
            <person name="Di Gregorio A."/>
            <person name="Gelpke M."/>
            <person name="Goodstein D.M."/>
            <person name="Harafuji N."/>
            <person name="Hastings K.E."/>
            <person name="Ho I."/>
            <person name="Hotta K."/>
            <person name="Huang W."/>
            <person name="Kawashima T."/>
            <person name="Lemaire P."/>
            <person name="Martinez D."/>
            <person name="Meinertzhagen I.A."/>
            <person name="Necula S."/>
            <person name="Nonaka M."/>
            <person name="Putnam N."/>
            <person name="Rash S."/>
            <person name="Saiga H."/>
            <person name="Satake M."/>
            <person name="Terry A."/>
            <person name="Yamada L."/>
            <person name="Wang H.G."/>
            <person name="Awazu S."/>
            <person name="Azumi K."/>
            <person name="Boore J."/>
            <person name="Branno M."/>
            <person name="Chin-Bow S."/>
            <person name="DeSantis R."/>
            <person name="Doyle S."/>
            <person name="Francino P."/>
            <person name="Keys D.N."/>
            <person name="Haga S."/>
            <person name="Hayashi H."/>
            <person name="Hino K."/>
            <person name="Imai K.S."/>
            <person name="Inaba K."/>
            <person name="Kano S."/>
            <person name="Kobayashi K."/>
            <person name="Kobayashi M."/>
            <person name="Lee B.I."/>
            <person name="Makabe K.W."/>
            <person name="Manohar C."/>
            <person name="Matassi G."/>
            <person name="Medina M."/>
            <person name="Mochizuki Y."/>
            <person name="Mount S."/>
            <person name="Morishita T."/>
            <person name="Miura S."/>
            <person name="Nakayama A."/>
            <person name="Nishizaka S."/>
            <person name="Nomoto H."/>
            <person name="Ohta F."/>
            <person name="Oishi K."/>
            <person name="Rigoutsos I."/>
            <person name="Sano M."/>
            <person name="Sasaki A."/>
            <person name="Sasakura Y."/>
            <person name="Shoguchi E."/>
            <person name="Shin-i T."/>
            <person name="Spagnuolo A."/>
            <person name="Stainier D."/>
            <person name="Suzuki M.M."/>
            <person name="Tassy O."/>
            <person name="Takatori N."/>
            <person name="Tokuoka M."/>
            <person name="Yagi K."/>
            <person name="Yoshizaki F."/>
            <person name="Wada S."/>
            <person name="Zhang C."/>
            <person name="Hyatt P.D."/>
            <person name="Larimer F."/>
            <person name="Detter C."/>
            <person name="Doggett N."/>
            <person name="Glavina T."/>
            <person name="Hawkins T."/>
            <person name="Richardson P."/>
            <person name="Lucas S."/>
            <person name="Kohara Y."/>
            <person name="Levine M."/>
            <person name="Satoh N."/>
            <person name="Rokhsar D.S."/>
        </authorList>
    </citation>
    <scope>NUCLEOTIDE SEQUENCE [LARGE SCALE GENOMIC DNA]</scope>
</reference>
<keyword evidence="1" id="KW-0812">Transmembrane</keyword>
<accession>F6WPL1</accession>
<dbReference type="STRING" id="7719.ENSCINP00000023768"/>
<dbReference type="InParanoid" id="F6WPL1"/>
<protein>
    <submittedName>
        <fullName evidence="2">Uncharacterized protein</fullName>
    </submittedName>
</protein>
<reference evidence="2" key="3">
    <citation type="submission" date="2025-08" db="UniProtKB">
        <authorList>
            <consortium name="Ensembl"/>
        </authorList>
    </citation>
    <scope>IDENTIFICATION</scope>
</reference>
<keyword evidence="1" id="KW-0472">Membrane</keyword>
<keyword evidence="1" id="KW-1133">Transmembrane helix</keyword>
<dbReference type="Ensembl" id="ENSCINT00000024014.2">
    <property type="protein sequence ID" value="ENSCINP00000023768.2"/>
    <property type="gene ID" value="ENSCING00000012814.2"/>
</dbReference>
<evidence type="ECO:0000256" key="1">
    <source>
        <dbReference type="SAM" id="Phobius"/>
    </source>
</evidence>
<sequence length="80" mass="8738">MAPVIVKKIMKNGFKTSTGMVTICGLHILPIWLYSIQSGVPLLVTMPVITNGVTWFLIVGRGLALTAEAWCVWNHVCALL</sequence>
<reference evidence="2" key="2">
    <citation type="journal article" date="2008" name="Genome Biol.">
        <title>Improved genome assembly and evidence-based global gene model set for the chordate Ciona intestinalis: new insight into intron and operon populations.</title>
        <authorList>
            <person name="Satou Y."/>
            <person name="Mineta K."/>
            <person name="Ogasawara M."/>
            <person name="Sasakura Y."/>
            <person name="Shoguchi E."/>
            <person name="Ueno K."/>
            <person name="Yamada L."/>
            <person name="Matsumoto J."/>
            <person name="Wasserscheid J."/>
            <person name="Dewar K."/>
            <person name="Wiley G.B."/>
            <person name="Macmil S.L."/>
            <person name="Roe B.A."/>
            <person name="Zeller R.W."/>
            <person name="Hastings K.E."/>
            <person name="Lemaire P."/>
            <person name="Lindquist E."/>
            <person name="Endo T."/>
            <person name="Hotta K."/>
            <person name="Inaba K."/>
        </authorList>
    </citation>
    <scope>NUCLEOTIDE SEQUENCE [LARGE SCALE GENOMIC DNA]</scope>
    <source>
        <strain evidence="2">wild type</strain>
    </source>
</reference>
<keyword evidence="3" id="KW-1185">Reference proteome</keyword>
<dbReference type="AlphaFoldDB" id="F6WPL1"/>
<dbReference type="EMBL" id="EAAA01001674">
    <property type="status" value="NOT_ANNOTATED_CDS"/>
    <property type="molecule type" value="Genomic_DNA"/>
</dbReference>
<reference evidence="2" key="4">
    <citation type="submission" date="2025-09" db="UniProtKB">
        <authorList>
            <consortium name="Ensembl"/>
        </authorList>
    </citation>
    <scope>IDENTIFICATION</scope>
</reference>
<dbReference type="Proteomes" id="UP000008144">
    <property type="component" value="Chromosome 3"/>
</dbReference>
<evidence type="ECO:0000313" key="3">
    <source>
        <dbReference type="Proteomes" id="UP000008144"/>
    </source>
</evidence>
<proteinExistence type="predicted"/>
<name>F6WPL1_CIOIN</name>
<feature type="transmembrane region" description="Helical" evidence="1">
    <location>
        <begin position="40"/>
        <end position="59"/>
    </location>
</feature>